<feature type="transmembrane region" description="Helical" evidence="6">
    <location>
        <begin position="135"/>
        <end position="157"/>
    </location>
</feature>
<name>A0A395N167_9HYPO</name>
<accession>A0A395N167</accession>
<comment type="caution">
    <text evidence="8">The sequence shown here is derived from an EMBL/GenBank/DDBJ whole genome shotgun (WGS) entry which is preliminary data.</text>
</comment>
<dbReference type="GO" id="GO:0016020">
    <property type="term" value="C:membrane"/>
    <property type="evidence" value="ECO:0007669"/>
    <property type="project" value="UniProtKB-SubCell"/>
</dbReference>
<evidence type="ECO:0000256" key="5">
    <source>
        <dbReference type="ARBA" id="ARBA00038359"/>
    </source>
</evidence>
<dbReference type="STRING" id="2594813.A0A395N167"/>
<organism evidence="8 9">
    <name type="scientific">Fusarium flagelliforme</name>
    <dbReference type="NCBI Taxonomy" id="2675880"/>
    <lineage>
        <taxon>Eukaryota</taxon>
        <taxon>Fungi</taxon>
        <taxon>Dikarya</taxon>
        <taxon>Ascomycota</taxon>
        <taxon>Pezizomycotina</taxon>
        <taxon>Sordariomycetes</taxon>
        <taxon>Hypocreomycetidae</taxon>
        <taxon>Hypocreales</taxon>
        <taxon>Nectriaceae</taxon>
        <taxon>Fusarium</taxon>
        <taxon>Fusarium incarnatum-equiseti species complex</taxon>
    </lineage>
</organism>
<dbReference type="EMBL" id="PXXK01000048">
    <property type="protein sequence ID" value="RFN53259.1"/>
    <property type="molecule type" value="Genomic_DNA"/>
</dbReference>
<gene>
    <name evidence="8" type="ORF">FIE12Z_2478</name>
</gene>
<evidence type="ECO:0000256" key="6">
    <source>
        <dbReference type="SAM" id="Phobius"/>
    </source>
</evidence>
<feature type="domain" description="Rhodopsin" evidence="7">
    <location>
        <begin position="40"/>
        <end position="229"/>
    </location>
</feature>
<evidence type="ECO:0000256" key="3">
    <source>
        <dbReference type="ARBA" id="ARBA00022989"/>
    </source>
</evidence>
<keyword evidence="4 6" id="KW-0472">Membrane</keyword>
<evidence type="ECO:0000256" key="1">
    <source>
        <dbReference type="ARBA" id="ARBA00004141"/>
    </source>
</evidence>
<feature type="transmembrane region" description="Helical" evidence="6">
    <location>
        <begin position="23"/>
        <end position="44"/>
    </location>
</feature>
<dbReference type="Proteomes" id="UP000265631">
    <property type="component" value="Unassembled WGS sequence"/>
</dbReference>
<dbReference type="InterPro" id="IPR052337">
    <property type="entry name" value="SAT4-like"/>
</dbReference>
<keyword evidence="9" id="KW-1185">Reference proteome</keyword>
<comment type="subcellular location">
    <subcellularLocation>
        <location evidence="1">Membrane</location>
        <topology evidence="1">Multi-pass membrane protein</topology>
    </subcellularLocation>
</comment>
<keyword evidence="3 6" id="KW-1133">Transmembrane helix</keyword>
<feature type="transmembrane region" description="Helical" evidence="6">
    <location>
        <begin position="56"/>
        <end position="81"/>
    </location>
</feature>
<dbReference type="PANTHER" id="PTHR33048:SF47">
    <property type="entry name" value="INTEGRAL MEMBRANE PROTEIN-RELATED"/>
    <property type="match status" value="1"/>
</dbReference>
<protein>
    <recommendedName>
        <fullName evidence="7">Rhodopsin domain-containing protein</fullName>
    </recommendedName>
</protein>
<evidence type="ECO:0000313" key="8">
    <source>
        <dbReference type="EMBL" id="RFN53259.1"/>
    </source>
</evidence>
<dbReference type="PANTHER" id="PTHR33048">
    <property type="entry name" value="PTH11-LIKE INTEGRAL MEMBRANE PROTEIN (AFU_ORTHOLOGUE AFUA_5G11245)"/>
    <property type="match status" value="1"/>
</dbReference>
<reference evidence="8 9" key="1">
    <citation type="journal article" date="2018" name="PLoS Pathog.">
        <title>Evolution of structural diversity of trichothecenes, a family of toxins produced by plant pathogenic and entomopathogenic fungi.</title>
        <authorList>
            <person name="Proctor R.H."/>
            <person name="McCormick S.P."/>
            <person name="Kim H.S."/>
            <person name="Cardoza R.E."/>
            <person name="Stanley A.M."/>
            <person name="Lindo L."/>
            <person name="Kelly A."/>
            <person name="Brown D.W."/>
            <person name="Lee T."/>
            <person name="Vaughan M.M."/>
            <person name="Alexander N.J."/>
            <person name="Busman M."/>
            <person name="Gutierrez S."/>
        </authorList>
    </citation>
    <scope>NUCLEOTIDE SEQUENCE [LARGE SCALE GENOMIC DNA]</scope>
    <source>
        <strain evidence="8 9">NRRL 13405</strain>
    </source>
</reference>
<evidence type="ECO:0000256" key="4">
    <source>
        <dbReference type="ARBA" id="ARBA00023136"/>
    </source>
</evidence>
<keyword evidence="2 6" id="KW-0812">Transmembrane</keyword>
<feature type="transmembrane region" description="Helical" evidence="6">
    <location>
        <begin position="177"/>
        <end position="201"/>
    </location>
</feature>
<feature type="transmembrane region" description="Helical" evidence="6">
    <location>
        <begin position="101"/>
        <end position="123"/>
    </location>
</feature>
<comment type="similarity">
    <text evidence="5">Belongs to the SAT4 family.</text>
</comment>
<evidence type="ECO:0000256" key="2">
    <source>
        <dbReference type="ARBA" id="ARBA00022692"/>
    </source>
</evidence>
<evidence type="ECO:0000259" key="7">
    <source>
        <dbReference type="Pfam" id="PF20684"/>
    </source>
</evidence>
<dbReference type="AlphaFoldDB" id="A0A395N167"/>
<evidence type="ECO:0000313" key="9">
    <source>
        <dbReference type="Proteomes" id="UP000265631"/>
    </source>
</evidence>
<proteinExistence type="inferred from homology"/>
<sequence>MCTLMEFGVKACNMPLQDNRQEYRIAIIVFTTLAMFFVALRVASKFITKIPWGPDDTWAVIAFIFLIPLTVFILLAIQHGIGLALPLFSQTNMKKAIKEIVIVHSLYLCGLAAAKNSILFFYLRVFPDSRFRIAVWVTIAFNIISTIVISVLNFTVGGGVGNLLNVKNFNNIDPDDYIPSIRVVLISCSVNLVIDVWMLVLPMTQLYNIGLKLNKKISVISMFGLGVFYQLGTDNFDGTATFGSIRSRQVKYDGNDIKY</sequence>
<dbReference type="Pfam" id="PF20684">
    <property type="entry name" value="Fung_rhodopsin"/>
    <property type="match status" value="1"/>
</dbReference>
<dbReference type="InterPro" id="IPR049326">
    <property type="entry name" value="Rhodopsin_dom_fungi"/>
</dbReference>